<reference evidence="2 3" key="1">
    <citation type="submission" date="2019-07" db="EMBL/GenBank/DDBJ databases">
        <title>Genomics analysis of Aphanomyces spp. identifies a new class of oomycete effector associated with host adaptation.</title>
        <authorList>
            <person name="Gaulin E."/>
        </authorList>
    </citation>
    <scope>NUCLEOTIDE SEQUENCE [LARGE SCALE GENOMIC DNA]</scope>
    <source>
        <strain evidence="2 3">ATCC 201684</strain>
    </source>
</reference>
<gene>
    <name evidence="2" type="ORF">Ae201684_019153</name>
</gene>
<feature type="region of interest" description="Disordered" evidence="1">
    <location>
        <begin position="143"/>
        <end position="175"/>
    </location>
</feature>
<proteinExistence type="predicted"/>
<dbReference type="VEuPathDB" id="FungiDB:AeMF1_006953"/>
<dbReference type="AlphaFoldDB" id="A0A6G0W345"/>
<dbReference type="EMBL" id="VJMJ01000423">
    <property type="protein sequence ID" value="KAF0721400.1"/>
    <property type="molecule type" value="Genomic_DNA"/>
</dbReference>
<feature type="non-terminal residue" evidence="2">
    <location>
        <position position="325"/>
    </location>
</feature>
<evidence type="ECO:0000256" key="1">
    <source>
        <dbReference type="SAM" id="MobiDB-lite"/>
    </source>
</evidence>
<organism evidence="2 3">
    <name type="scientific">Aphanomyces euteiches</name>
    <dbReference type="NCBI Taxonomy" id="100861"/>
    <lineage>
        <taxon>Eukaryota</taxon>
        <taxon>Sar</taxon>
        <taxon>Stramenopiles</taxon>
        <taxon>Oomycota</taxon>
        <taxon>Saprolegniomycetes</taxon>
        <taxon>Saprolegniales</taxon>
        <taxon>Verrucalvaceae</taxon>
        <taxon>Aphanomyces</taxon>
    </lineage>
</organism>
<name>A0A6G0W345_9STRA</name>
<feature type="compositionally biased region" description="Basic residues" evidence="1">
    <location>
        <begin position="156"/>
        <end position="175"/>
    </location>
</feature>
<evidence type="ECO:0000313" key="2">
    <source>
        <dbReference type="EMBL" id="KAF0721400.1"/>
    </source>
</evidence>
<dbReference type="Proteomes" id="UP000481153">
    <property type="component" value="Unassembled WGS sequence"/>
</dbReference>
<protein>
    <submittedName>
        <fullName evidence="2">Uncharacterized protein</fullName>
    </submittedName>
</protein>
<evidence type="ECO:0000313" key="3">
    <source>
        <dbReference type="Proteomes" id="UP000481153"/>
    </source>
</evidence>
<sequence length="325" mass="36699">MLTTGRELQRPRRQVIGSTPTIHRLWSIQSTIHCFNPCRNLWLSSWLQSTTRNPLQAMLHGWEKAHCEIGCVMRFPLLALVWIALFSTTDFVSGQDVTLDQAVNNEKAAWNAPLPGIYNPSSNEQLSSHGRLLREMKAANHDNEQPGIASEGTVVRPRRGRRNRHKKHRGARKARRQNWATNAYNKVKPYAGPAAGMAKSAWGVYTNGRDLYNLAKGRKLIAANHVDGERHGEVAVVPPTQLRQHRKKRRGARKARRQNWVTNAYNKVKPYAGPAAGVAQNAWGVYTNGRDLYNLAKGRKLRAATHDSEHIALSSPRRSRRRGLK</sequence>
<accession>A0A6G0W345</accession>
<keyword evidence="3" id="KW-1185">Reference proteome</keyword>
<comment type="caution">
    <text evidence="2">The sequence shown here is derived from an EMBL/GenBank/DDBJ whole genome shotgun (WGS) entry which is preliminary data.</text>
</comment>